<comment type="cofactor">
    <cofactor evidence="1">
        <name>FMN</name>
        <dbReference type="ChEBI" id="CHEBI:58210"/>
    </cofactor>
</comment>
<protein>
    <recommendedName>
        <fullName evidence="6">Dihydroorotate dehydrogenase catalytic domain-containing protein</fullName>
    </recommendedName>
</protein>
<sequence>MLFISPPFGNYINLPNTISIRGSFTLKERPGKWPQILKTLRYIPYLNGWVNKIGLRNPGIDYAIRTYKKGEIISIAILEKEEIPLLVEKIPDDMDIELNVSCPNTDKHMVNKGLKPFINSKRRWCIIKLSPVEEFENVRMFYDQGFRQFHCCNTLPVKQGGLSGPSVKGYSLFMIQHFHKYYRNKCEIIGGGGVRTLKDVKDYKEAGADHVSVSSLFFNPFMFGKFYSEWNYFE</sequence>
<dbReference type="GO" id="GO:0006207">
    <property type="term" value="P:'de novo' pyrimidine nucleobase biosynthetic process"/>
    <property type="evidence" value="ECO:0007669"/>
    <property type="project" value="InterPro"/>
</dbReference>
<dbReference type="Gene3D" id="3.20.20.70">
    <property type="entry name" value="Aldolase class I"/>
    <property type="match status" value="1"/>
</dbReference>
<dbReference type="EMBL" id="MN740675">
    <property type="protein sequence ID" value="QHS80089.1"/>
    <property type="molecule type" value="Genomic_DNA"/>
</dbReference>
<evidence type="ECO:0000256" key="1">
    <source>
        <dbReference type="ARBA" id="ARBA00001917"/>
    </source>
</evidence>
<keyword evidence="3" id="KW-0285">Flavoprotein</keyword>
<dbReference type="InterPro" id="IPR005720">
    <property type="entry name" value="Dihydroorotate_DH_cat"/>
</dbReference>
<keyword evidence="5" id="KW-0560">Oxidoreductase</keyword>
<accession>A0A6C0AJX9</accession>
<evidence type="ECO:0000256" key="4">
    <source>
        <dbReference type="ARBA" id="ARBA00022643"/>
    </source>
</evidence>
<dbReference type="PANTHER" id="PTHR48109">
    <property type="entry name" value="DIHYDROOROTATE DEHYDROGENASE (QUINONE), MITOCHONDRIAL-RELATED"/>
    <property type="match status" value="1"/>
</dbReference>
<dbReference type="InterPro" id="IPR050074">
    <property type="entry name" value="DHO_dehydrogenase"/>
</dbReference>
<dbReference type="GO" id="GO:0005737">
    <property type="term" value="C:cytoplasm"/>
    <property type="evidence" value="ECO:0007669"/>
    <property type="project" value="InterPro"/>
</dbReference>
<dbReference type="InterPro" id="IPR013785">
    <property type="entry name" value="Aldolase_TIM"/>
</dbReference>
<name>A0A6C0AJX9_9ZZZZ</name>
<evidence type="ECO:0000256" key="3">
    <source>
        <dbReference type="ARBA" id="ARBA00022630"/>
    </source>
</evidence>
<dbReference type="InterPro" id="IPR001295">
    <property type="entry name" value="Dihydroorotate_DH_CS"/>
</dbReference>
<evidence type="ECO:0000256" key="2">
    <source>
        <dbReference type="ARBA" id="ARBA00004725"/>
    </source>
</evidence>
<reference evidence="7" key="1">
    <citation type="journal article" date="2020" name="Nature">
        <title>Giant virus diversity and host interactions through global metagenomics.</title>
        <authorList>
            <person name="Schulz F."/>
            <person name="Roux S."/>
            <person name="Paez-Espino D."/>
            <person name="Jungbluth S."/>
            <person name="Walsh D.A."/>
            <person name="Denef V.J."/>
            <person name="McMahon K.D."/>
            <person name="Konstantinidis K.T."/>
            <person name="Eloe-Fadrosh E.A."/>
            <person name="Kyrpides N.C."/>
            <person name="Woyke T."/>
        </authorList>
    </citation>
    <scope>NUCLEOTIDE SEQUENCE</scope>
    <source>
        <strain evidence="7">GVMAG-S-1039698-54</strain>
    </source>
</reference>
<dbReference type="AlphaFoldDB" id="A0A6C0AJX9"/>
<dbReference type="PROSITE" id="PS00912">
    <property type="entry name" value="DHODEHASE_2"/>
    <property type="match status" value="1"/>
</dbReference>
<dbReference type="SUPFAM" id="SSF51395">
    <property type="entry name" value="FMN-linked oxidoreductases"/>
    <property type="match status" value="1"/>
</dbReference>
<dbReference type="UniPathway" id="UPA00070"/>
<evidence type="ECO:0000256" key="5">
    <source>
        <dbReference type="ARBA" id="ARBA00023002"/>
    </source>
</evidence>
<keyword evidence="4" id="KW-0288">FMN</keyword>
<evidence type="ECO:0000313" key="7">
    <source>
        <dbReference type="EMBL" id="QHS80089.1"/>
    </source>
</evidence>
<dbReference type="Pfam" id="PF01180">
    <property type="entry name" value="DHO_dh"/>
    <property type="match status" value="1"/>
</dbReference>
<organism evidence="7">
    <name type="scientific">viral metagenome</name>
    <dbReference type="NCBI Taxonomy" id="1070528"/>
    <lineage>
        <taxon>unclassified sequences</taxon>
        <taxon>metagenomes</taxon>
        <taxon>organismal metagenomes</taxon>
    </lineage>
</organism>
<proteinExistence type="predicted"/>
<evidence type="ECO:0000259" key="6">
    <source>
        <dbReference type="Pfam" id="PF01180"/>
    </source>
</evidence>
<feature type="domain" description="Dihydroorotate dehydrogenase catalytic" evidence="6">
    <location>
        <begin position="21"/>
        <end position="222"/>
    </location>
</feature>
<comment type="pathway">
    <text evidence="2">Pyrimidine metabolism; UMP biosynthesis via de novo pathway.</text>
</comment>
<dbReference type="GO" id="GO:0044205">
    <property type="term" value="P:'de novo' UMP biosynthetic process"/>
    <property type="evidence" value="ECO:0007669"/>
    <property type="project" value="UniProtKB-UniPathway"/>
</dbReference>
<dbReference type="GO" id="GO:0004152">
    <property type="term" value="F:dihydroorotate dehydrogenase activity"/>
    <property type="evidence" value="ECO:0007669"/>
    <property type="project" value="UniProtKB-ARBA"/>
</dbReference>